<evidence type="ECO:0000256" key="3">
    <source>
        <dbReference type="ARBA" id="ARBA00022989"/>
    </source>
</evidence>
<evidence type="ECO:0000259" key="6">
    <source>
        <dbReference type="Pfam" id="PF01699"/>
    </source>
</evidence>
<feature type="transmembrane region" description="Helical" evidence="5">
    <location>
        <begin position="12"/>
        <end position="32"/>
    </location>
</feature>
<feature type="transmembrane region" description="Helical" evidence="5">
    <location>
        <begin position="71"/>
        <end position="94"/>
    </location>
</feature>
<feature type="transmembrane region" description="Helical" evidence="5">
    <location>
        <begin position="171"/>
        <end position="190"/>
    </location>
</feature>
<dbReference type="InterPro" id="IPR004837">
    <property type="entry name" value="NaCa_Exmemb"/>
</dbReference>
<evidence type="ECO:0000313" key="8">
    <source>
        <dbReference type="Proteomes" id="UP000077173"/>
    </source>
</evidence>
<evidence type="ECO:0000256" key="1">
    <source>
        <dbReference type="ARBA" id="ARBA00004141"/>
    </source>
</evidence>
<evidence type="ECO:0000256" key="2">
    <source>
        <dbReference type="ARBA" id="ARBA00022692"/>
    </source>
</evidence>
<comment type="caution">
    <text evidence="7">The sequence shown here is derived from an EMBL/GenBank/DDBJ whole genome shotgun (WGS) entry which is preliminary data.</text>
</comment>
<reference evidence="7 8" key="1">
    <citation type="submission" date="2016-02" db="EMBL/GenBank/DDBJ databases">
        <title>Draft genome sequence of the strain BR 10247T Bradyrhizobium neotropicale isolated from nodules of Centrolobium paraense.</title>
        <authorList>
            <person name="Simoes-Araujo J.L."/>
            <person name="Barauna A.C."/>
            <person name="Silva K."/>
            <person name="Zilli J.E."/>
        </authorList>
    </citation>
    <scope>NUCLEOTIDE SEQUENCE [LARGE SCALE GENOMIC DNA]</scope>
    <source>
        <strain evidence="7 8">BR 10247</strain>
    </source>
</reference>
<feature type="transmembrane region" description="Helical" evidence="5">
    <location>
        <begin position="324"/>
        <end position="340"/>
    </location>
</feature>
<feature type="transmembrane region" description="Helical" evidence="5">
    <location>
        <begin position="289"/>
        <end position="312"/>
    </location>
</feature>
<proteinExistence type="predicted"/>
<organism evidence="7 8">
    <name type="scientific">Bradyrhizobium neotropicale</name>
    <dbReference type="NCBI Taxonomy" id="1497615"/>
    <lineage>
        <taxon>Bacteria</taxon>
        <taxon>Pseudomonadati</taxon>
        <taxon>Pseudomonadota</taxon>
        <taxon>Alphaproteobacteria</taxon>
        <taxon>Hyphomicrobiales</taxon>
        <taxon>Nitrobacteraceae</taxon>
        <taxon>Bradyrhizobium</taxon>
    </lineage>
</organism>
<dbReference type="Pfam" id="PF01699">
    <property type="entry name" value="Na_Ca_ex"/>
    <property type="match status" value="2"/>
</dbReference>
<feature type="transmembrane region" description="Helical" evidence="5">
    <location>
        <begin position="243"/>
        <end position="268"/>
    </location>
</feature>
<dbReference type="EMBL" id="LSEF01000028">
    <property type="protein sequence ID" value="OAF18920.1"/>
    <property type="molecule type" value="Genomic_DNA"/>
</dbReference>
<accession>A0A176ZE37</accession>
<dbReference type="InterPro" id="IPR052946">
    <property type="entry name" value="Alkaline_pH_Ca-Antiporter"/>
</dbReference>
<evidence type="ECO:0000256" key="5">
    <source>
        <dbReference type="SAM" id="Phobius"/>
    </source>
</evidence>
<keyword evidence="8" id="KW-1185">Reference proteome</keyword>
<keyword evidence="3 5" id="KW-1133">Transmembrane helix</keyword>
<protein>
    <submittedName>
        <fullName evidence="7">Ionic transporter y4hA</fullName>
    </submittedName>
</protein>
<feature type="transmembrane region" description="Helical" evidence="5">
    <location>
        <begin position="218"/>
        <end position="237"/>
    </location>
</feature>
<comment type="subcellular location">
    <subcellularLocation>
        <location evidence="1">Membrane</location>
        <topology evidence="1">Multi-pass membrane protein</topology>
    </subcellularLocation>
</comment>
<dbReference type="GO" id="GO:0015385">
    <property type="term" value="F:sodium:proton antiporter activity"/>
    <property type="evidence" value="ECO:0007669"/>
    <property type="project" value="TreeGrafter"/>
</dbReference>
<feature type="transmembrane region" description="Helical" evidence="5">
    <location>
        <begin position="38"/>
        <end position="59"/>
    </location>
</feature>
<feature type="transmembrane region" description="Helical" evidence="5">
    <location>
        <begin position="347"/>
        <end position="365"/>
    </location>
</feature>
<dbReference type="GO" id="GO:0005886">
    <property type="term" value="C:plasma membrane"/>
    <property type="evidence" value="ECO:0007669"/>
    <property type="project" value="TreeGrafter"/>
</dbReference>
<dbReference type="PANTHER" id="PTHR37958">
    <property type="entry name" value="SODIUM-POTASSIUM/PROTON ANTIPORTER CHAA"/>
    <property type="match status" value="1"/>
</dbReference>
<name>A0A176ZE37_9BRAD</name>
<keyword evidence="2 5" id="KW-0812">Transmembrane</keyword>
<dbReference type="GO" id="GO:0015386">
    <property type="term" value="F:potassium:proton antiporter activity"/>
    <property type="evidence" value="ECO:0007669"/>
    <property type="project" value="TreeGrafter"/>
</dbReference>
<keyword evidence="4 5" id="KW-0472">Membrane</keyword>
<gene>
    <name evidence="7" type="ORF">AXW67_38520</name>
</gene>
<feature type="domain" description="Sodium/calcium exchanger membrane region" evidence="6">
    <location>
        <begin position="222"/>
        <end position="364"/>
    </location>
</feature>
<sequence length="366" mass="38516">MSAHGPMPRSSWLFPALAVLLFLIVTATGYGFTLSAGGVVFAVVLLVILFGTVFAAVHHSEVIAEQIGEPFGTLLLTLSVTIIEVALITTIMLGDKPAPELARDTVFAVVMIVCNGLVGLCILIGGLRYREQGFQVSGANVYLSGLIALATITLIIPNYTLTTPGPMYSTLQLGFVDLVTIVLYGVFLYTQTVLHRDYFINQTGDDEAGGTSHLSGKMLAVSIALLLVSLSAVVLLAKKFSLVVDAVAAMIGAPPAFAGLLVALLILMPEGVSAIAAARKNDLQKSINLALGSSLATIGLTIPAVGIATYAFDQPLVLGLNPQNTALLFLTFLLSMLTFGTGRTNVLFGLVHLVVFAVYVFMVFVP</sequence>
<dbReference type="PANTHER" id="PTHR37958:SF1">
    <property type="entry name" value="SODIUM-POTASSIUM_PROTON ANTIPORTER CHAA"/>
    <property type="match status" value="1"/>
</dbReference>
<evidence type="ECO:0000313" key="7">
    <source>
        <dbReference type="EMBL" id="OAF18920.1"/>
    </source>
</evidence>
<dbReference type="AlphaFoldDB" id="A0A176ZE37"/>
<feature type="transmembrane region" description="Helical" evidence="5">
    <location>
        <begin position="139"/>
        <end position="159"/>
    </location>
</feature>
<feature type="transmembrane region" description="Helical" evidence="5">
    <location>
        <begin position="106"/>
        <end position="127"/>
    </location>
</feature>
<evidence type="ECO:0000256" key="4">
    <source>
        <dbReference type="ARBA" id="ARBA00023136"/>
    </source>
</evidence>
<dbReference type="Proteomes" id="UP000077173">
    <property type="component" value="Unassembled WGS sequence"/>
</dbReference>
<dbReference type="RefSeq" id="WP_063677152.1">
    <property type="nucleotide sequence ID" value="NZ_LSEF01000028.1"/>
</dbReference>
<feature type="domain" description="Sodium/calcium exchanger membrane region" evidence="6">
    <location>
        <begin position="39"/>
        <end position="192"/>
    </location>
</feature>